<evidence type="ECO:0000256" key="1">
    <source>
        <dbReference type="SAM" id="Phobius"/>
    </source>
</evidence>
<sequence>MDEAYIKEHYLFYIDILQAVVCFSKISQRLQKIRMLFHLVVHSAHQMAFVLLGSILAEYPKFSSGTRGRSVSFTISQNFSCSASISTTMRPLCMLKDVGAYRAIFNISLILPFVIALFFSPYG</sequence>
<dbReference type="Proteomes" id="UP000037269">
    <property type="component" value="Unassembled WGS sequence"/>
</dbReference>
<keyword evidence="1" id="KW-0472">Membrane</keyword>
<protein>
    <submittedName>
        <fullName evidence="2">Uncharacterized protein</fullName>
    </submittedName>
</protein>
<comment type="caution">
    <text evidence="2">The sequence shown here is derived from an EMBL/GenBank/DDBJ whole genome shotgun (WGS) entry which is preliminary data.</text>
</comment>
<organism evidence="2 3">
    <name type="scientific">Aneurinibacillus migulanus</name>
    <name type="common">Bacillus migulanus</name>
    <dbReference type="NCBI Taxonomy" id="47500"/>
    <lineage>
        <taxon>Bacteria</taxon>
        <taxon>Bacillati</taxon>
        <taxon>Bacillota</taxon>
        <taxon>Bacilli</taxon>
        <taxon>Bacillales</taxon>
        <taxon>Paenibacillaceae</taxon>
        <taxon>Aneurinibacillus group</taxon>
        <taxon>Aneurinibacillus</taxon>
    </lineage>
</organism>
<dbReference type="AlphaFoldDB" id="A0A0D1VEG1"/>
<accession>A0A0D1VEG1</accession>
<keyword evidence="1" id="KW-1133">Transmembrane helix</keyword>
<keyword evidence="1" id="KW-0812">Transmembrane</keyword>
<dbReference type="EMBL" id="LGUG01000004">
    <property type="protein sequence ID" value="KON97410.1"/>
    <property type="molecule type" value="Genomic_DNA"/>
</dbReference>
<name>A0A0D1VEG1_ANEMI</name>
<keyword evidence="3" id="KW-1185">Reference proteome</keyword>
<evidence type="ECO:0000313" key="2">
    <source>
        <dbReference type="EMBL" id="KON97410.1"/>
    </source>
</evidence>
<dbReference type="PATRIC" id="fig|47500.8.peg.4885"/>
<gene>
    <name evidence="2" type="ORF">AF333_20000</name>
</gene>
<feature type="transmembrane region" description="Helical" evidence="1">
    <location>
        <begin position="35"/>
        <end position="57"/>
    </location>
</feature>
<proteinExistence type="predicted"/>
<feature type="transmembrane region" description="Helical" evidence="1">
    <location>
        <begin position="99"/>
        <end position="119"/>
    </location>
</feature>
<evidence type="ECO:0000313" key="3">
    <source>
        <dbReference type="Proteomes" id="UP000037269"/>
    </source>
</evidence>
<reference evidence="2 3" key="1">
    <citation type="submission" date="2015-07" db="EMBL/GenBank/DDBJ databases">
        <title>Fjat-14205 dsm 2895.</title>
        <authorList>
            <person name="Liu B."/>
            <person name="Wang J."/>
            <person name="Zhu Y."/>
            <person name="Liu G."/>
            <person name="Chen Q."/>
            <person name="Chen Z."/>
            <person name="Lan J."/>
            <person name="Che J."/>
            <person name="Ge C."/>
            <person name="Shi H."/>
            <person name="Pan Z."/>
            <person name="Liu X."/>
        </authorList>
    </citation>
    <scope>NUCLEOTIDE SEQUENCE [LARGE SCALE GENOMIC DNA]</scope>
    <source>
        <strain evidence="2 3">DSM 2895</strain>
    </source>
</reference>